<dbReference type="InterPro" id="IPR015943">
    <property type="entry name" value="WD40/YVTN_repeat-like_dom_sf"/>
</dbReference>
<gene>
    <name evidence="4" type="ORF">HY768_10205</name>
</gene>
<feature type="domain" description="SbsA Ig-like" evidence="3">
    <location>
        <begin position="245"/>
        <end position="345"/>
    </location>
</feature>
<sequence length="639" mass="68259">MKKASSYIFLMATVFQLLSLSCGKKATPVAPPPEGDLTPPVVNSSYPAGDTSGAFVRNHAITMTFSEAMQQSSVQSAFSASNVSGSFYWIGNTFTFVPDTAFAPNDTVFVSITGNALDLADNGLSPVFNKWYLTSDWLDTTAPTVWAHRPLPDSENISIGTDVMAYASETLSEWSTKALTLTDSAGVKVTGNTILGWNASTLQYMPSYNLKYNTRYIVTIDTSLRDLCWNQLAVNYSWSFRTEKDTVKPTVVSVSPAAGDTGITVNTSITVCFSEPMDKASAQAALSLVPAVAFSGYSWQGDTLMTAALAETLSFKKQYRINVDTTARDAAGNRLAAVHSSTFTTLRGLLVLCNTADQIQMYQQTDLKDEGYLGSYSSPRQIRISADDSMAYVLTQNGVEFIQLKNRNNHLGTVNLRQTCYGLALSFDGTKLAVSDTLNKWLYIINTATMLKEDSVQTIANFPKGVCFNQSGSKAAVICWGGVEIYNTASLHNPPTAVGLTALPNGGEELINSTGDVAYAASGKGFAIINLSTATVTYQSPDISTHPFGLAVSPDGAHLALACYDENAVKIYTTTGAYVATVAVGTQPKGLCYSPDGKWLYVSNSGSSNVSVISRSGNTYTLSSAVTVSSGPWGLAVTP</sequence>
<evidence type="ECO:0000259" key="3">
    <source>
        <dbReference type="Pfam" id="PF13205"/>
    </source>
</evidence>
<dbReference type="Pfam" id="PF13205">
    <property type="entry name" value="Big_5"/>
    <property type="match status" value="3"/>
</dbReference>
<evidence type="ECO:0000313" key="4">
    <source>
        <dbReference type="EMBL" id="MBI4727568.1"/>
    </source>
</evidence>
<dbReference type="AlphaFoldDB" id="A0A933IFP3"/>
<name>A0A933IFP3_UNCT6</name>
<dbReference type="EMBL" id="JACQXR010000138">
    <property type="protein sequence ID" value="MBI4727568.1"/>
    <property type="molecule type" value="Genomic_DNA"/>
</dbReference>
<dbReference type="Gene3D" id="2.130.10.10">
    <property type="entry name" value="YVTN repeat-like/Quinoprotein amine dehydrogenase"/>
    <property type="match status" value="2"/>
</dbReference>
<evidence type="ECO:0000256" key="1">
    <source>
        <dbReference type="ARBA" id="ARBA00022729"/>
    </source>
</evidence>
<dbReference type="NCBIfam" id="TIGR02276">
    <property type="entry name" value="beta_rpt_yvtn"/>
    <property type="match status" value="1"/>
</dbReference>
<evidence type="ECO:0000256" key="2">
    <source>
        <dbReference type="SAM" id="SignalP"/>
    </source>
</evidence>
<dbReference type="InterPro" id="IPR051200">
    <property type="entry name" value="Host-pathogen_enzymatic-act"/>
</dbReference>
<feature type="signal peptide" evidence="2">
    <location>
        <begin position="1"/>
        <end position="26"/>
    </location>
</feature>
<dbReference type="InterPro" id="IPR011048">
    <property type="entry name" value="Haem_d1_sf"/>
</dbReference>
<dbReference type="Proteomes" id="UP000736328">
    <property type="component" value="Unassembled WGS sequence"/>
</dbReference>
<accession>A0A933IFP3</accession>
<organism evidence="4 5">
    <name type="scientific">candidate division TA06 bacterium</name>
    <dbReference type="NCBI Taxonomy" id="2250710"/>
    <lineage>
        <taxon>Bacteria</taxon>
        <taxon>Bacteria division TA06</taxon>
    </lineage>
</organism>
<reference evidence="4" key="1">
    <citation type="submission" date="2020-07" db="EMBL/GenBank/DDBJ databases">
        <title>Huge and variable diversity of episymbiotic CPR bacteria and DPANN archaea in groundwater ecosystems.</title>
        <authorList>
            <person name="He C.Y."/>
            <person name="Keren R."/>
            <person name="Whittaker M."/>
            <person name="Farag I.F."/>
            <person name="Doudna J."/>
            <person name="Cate J.H.D."/>
            <person name="Banfield J.F."/>
        </authorList>
    </citation>
    <scope>NUCLEOTIDE SEQUENCE</scope>
    <source>
        <strain evidence="4">NC_groundwater_1520_Pr4_B-0.1um_53_5</strain>
    </source>
</reference>
<feature type="chain" id="PRO_5037658142" evidence="2">
    <location>
        <begin position="27"/>
        <end position="639"/>
    </location>
</feature>
<feature type="domain" description="SbsA Ig-like" evidence="3">
    <location>
        <begin position="139"/>
        <end position="242"/>
    </location>
</feature>
<dbReference type="PANTHER" id="PTHR47197:SF3">
    <property type="entry name" value="DIHYDRO-HEME D1 DEHYDROGENASE"/>
    <property type="match status" value="1"/>
</dbReference>
<dbReference type="PANTHER" id="PTHR47197">
    <property type="entry name" value="PROTEIN NIRF"/>
    <property type="match status" value="1"/>
</dbReference>
<dbReference type="SUPFAM" id="SSF51004">
    <property type="entry name" value="C-terminal (heme d1) domain of cytochrome cd1-nitrite reductase"/>
    <property type="match status" value="1"/>
</dbReference>
<keyword evidence="1 2" id="KW-0732">Signal</keyword>
<proteinExistence type="predicted"/>
<evidence type="ECO:0000313" key="5">
    <source>
        <dbReference type="Proteomes" id="UP000736328"/>
    </source>
</evidence>
<dbReference type="Pfam" id="PF10282">
    <property type="entry name" value="Lactonase"/>
    <property type="match status" value="1"/>
</dbReference>
<dbReference type="PROSITE" id="PS51257">
    <property type="entry name" value="PROKAR_LIPOPROTEIN"/>
    <property type="match status" value="1"/>
</dbReference>
<dbReference type="Gene3D" id="2.60.40.3710">
    <property type="match status" value="2"/>
</dbReference>
<protein>
    <submittedName>
        <fullName evidence="4">Ig-like domain-containing protein</fullName>
    </submittedName>
</protein>
<dbReference type="InterPro" id="IPR011964">
    <property type="entry name" value="YVTN_b-propeller_repeat"/>
</dbReference>
<dbReference type="InterPro" id="IPR019405">
    <property type="entry name" value="Lactonase_7-beta_prop"/>
</dbReference>
<feature type="domain" description="SbsA Ig-like" evidence="3">
    <location>
        <begin position="37"/>
        <end position="126"/>
    </location>
</feature>
<dbReference type="InterPro" id="IPR032812">
    <property type="entry name" value="SbsA_Ig"/>
</dbReference>
<comment type="caution">
    <text evidence="4">The sequence shown here is derived from an EMBL/GenBank/DDBJ whole genome shotgun (WGS) entry which is preliminary data.</text>
</comment>